<evidence type="ECO:0000256" key="1">
    <source>
        <dbReference type="SAM" id="MobiDB-lite"/>
    </source>
</evidence>
<sequence>MAIGPLPPVISEIQANSGQPGKTLAQQTAAGSLVDLQAAATAEPATAILPETTLIERAVAEALGRQGGLAPLYATLAGLADAPDLPDAVKAAINTVLAFRLDDGNVTPERVAEAIRSSGVFHEAVAAGRMAAALSPAVRQALGGTPEDRRQATARPATSTTAAPATAPAATRQAPTVPAPAPPIVGAPAAAAQAYGRQGGLPASTAAPIAPQVSSAGNAAGPSAMPGAPAAPVAAAPAASPAAPSATVAGETSPAVAAATTVPASPLPPTVQVARDASAPTSAQVPPTGGAGAQPAPTTTAGVAPSSPTAPATPAVAGQPANPPPPASGSVPPSAASSLPASDLPEAQAPAQPPPAASPAPSANASASSRSFAPWTPGRPLTPAAPMAASPAPAGSSADAGRPASPPSVIVPEGGETPVSRPAGERAPFVPSDVESLPRAVPGPAAPRTTVAPVASSVVPDAPAQPGATPPSAASPQPVVSQQVTEQASSQVGQPATPQARPAALVAAEISAPPVRQPTLPTAAMPPAAGVDLKGALEVLRRELIAWLGRNADVMASLDGAGDDATASRADRPPPPRKGGPVRGQPAVPLLGEDGSEAVPTETLAGRALGEAERSLSRVFLHQAATADGRDAKAAQPTPALMLEIPIAGPNGTSVAQLRIERDDHAPSEPGAPPRRVFQVDVAFDIAPLGPVAVRVGLMDGRRVAVGVWCESDDGLVRMEAERENIVLGLEQEGMVVAGVDLHRGHPPEGRDETAAAASHRLDLQL</sequence>
<evidence type="ECO:0000313" key="2">
    <source>
        <dbReference type="EMBL" id="SCM76621.1"/>
    </source>
</evidence>
<evidence type="ECO:0008006" key="3">
    <source>
        <dbReference type="Google" id="ProtNLM"/>
    </source>
</evidence>
<organism evidence="2">
    <name type="scientific">uncultured Pleomorphomonas sp</name>
    <dbReference type="NCBI Taxonomy" id="442121"/>
    <lineage>
        <taxon>Bacteria</taxon>
        <taxon>Pseudomonadati</taxon>
        <taxon>Pseudomonadota</taxon>
        <taxon>Alphaproteobacteria</taxon>
        <taxon>Hyphomicrobiales</taxon>
        <taxon>Pleomorphomonadaceae</taxon>
        <taxon>Pleomorphomonas</taxon>
        <taxon>environmental samples</taxon>
    </lineage>
</organism>
<dbReference type="RefSeq" id="WP_288196741.1">
    <property type="nucleotide sequence ID" value="NZ_LT608334.1"/>
</dbReference>
<feature type="region of interest" description="Disordered" evidence="1">
    <location>
        <begin position="262"/>
        <end position="504"/>
    </location>
</feature>
<reference evidence="2" key="1">
    <citation type="submission" date="2016-08" db="EMBL/GenBank/DDBJ databases">
        <authorList>
            <person name="Seilhamer J.J."/>
        </authorList>
    </citation>
    <scope>NUCLEOTIDE SEQUENCE</scope>
    <source>
        <strain evidence="2">86</strain>
    </source>
</reference>
<feature type="compositionally biased region" description="Low complexity" evidence="1">
    <location>
        <begin position="359"/>
        <end position="374"/>
    </location>
</feature>
<protein>
    <recommendedName>
        <fullName evidence="3">Flagellar hook-length control protein-like C-terminal domain-containing protein</fullName>
    </recommendedName>
</protein>
<gene>
    <name evidence="2" type="ORF">KL86PLE_40426</name>
</gene>
<accession>A0A212LGD1</accession>
<feature type="compositionally biased region" description="Low complexity" evidence="1">
    <location>
        <begin position="328"/>
        <end position="350"/>
    </location>
</feature>
<dbReference type="EMBL" id="FMJD01000008">
    <property type="protein sequence ID" value="SCM76621.1"/>
    <property type="molecule type" value="Genomic_DNA"/>
</dbReference>
<feature type="compositionally biased region" description="Low complexity" evidence="1">
    <location>
        <begin position="438"/>
        <end position="484"/>
    </location>
</feature>
<feature type="compositionally biased region" description="Polar residues" evidence="1">
    <location>
        <begin position="485"/>
        <end position="497"/>
    </location>
</feature>
<feature type="compositionally biased region" description="Low complexity" evidence="1">
    <location>
        <begin position="384"/>
        <end position="403"/>
    </location>
</feature>
<proteinExistence type="predicted"/>
<feature type="compositionally biased region" description="Low complexity" evidence="1">
    <location>
        <begin position="153"/>
        <end position="176"/>
    </location>
</feature>
<feature type="compositionally biased region" description="Low complexity" evidence="1">
    <location>
        <begin position="283"/>
        <end position="320"/>
    </location>
</feature>
<name>A0A212LGD1_9HYPH</name>
<feature type="region of interest" description="Disordered" evidence="1">
    <location>
        <begin position="143"/>
        <end position="182"/>
    </location>
</feature>
<dbReference type="AlphaFoldDB" id="A0A212LGD1"/>
<feature type="region of interest" description="Disordered" evidence="1">
    <location>
        <begin position="559"/>
        <end position="595"/>
    </location>
</feature>